<dbReference type="Gene3D" id="3.40.1170.60">
    <property type="match status" value="1"/>
</dbReference>
<dbReference type="EMBL" id="VWRT01000013">
    <property type="protein sequence ID" value="KAE8437957.1"/>
    <property type="molecule type" value="Genomic_DNA"/>
</dbReference>
<keyword evidence="3" id="KW-0741">SOS mutagenesis</keyword>
<reference evidence="7 8" key="1">
    <citation type="submission" date="2019-09" db="EMBL/GenBank/DDBJ databases">
        <title>The Halomonas whole genome shotgun (WGS).</title>
        <authorList>
            <person name="Xie Z."/>
        </authorList>
    </citation>
    <scope>NUCLEOTIDE SEQUENCE [LARGE SCALE GENOMIC DNA]</scope>
    <source>
        <strain evidence="7 8">NBT06E8</strain>
    </source>
</reference>
<keyword evidence="5" id="KW-0742">SOS response</keyword>
<organism evidence="7 8">
    <name type="scientific">Vreelandella piezotolerans</name>
    <dbReference type="NCBI Taxonomy" id="2609667"/>
    <lineage>
        <taxon>Bacteria</taxon>
        <taxon>Pseudomonadati</taxon>
        <taxon>Pseudomonadota</taxon>
        <taxon>Gammaproteobacteria</taxon>
        <taxon>Oceanospirillales</taxon>
        <taxon>Halomonadaceae</taxon>
        <taxon>Vreelandella</taxon>
    </lineage>
</organism>
<dbReference type="Gene3D" id="1.10.150.20">
    <property type="entry name" value="5' to 3' exonuclease, C-terminal subdomain"/>
    <property type="match status" value="1"/>
</dbReference>
<name>A0ABQ6X7F8_9GAMM</name>
<dbReference type="InterPro" id="IPR001126">
    <property type="entry name" value="UmuC"/>
</dbReference>
<evidence type="ECO:0000313" key="7">
    <source>
        <dbReference type="EMBL" id="KAE8437957.1"/>
    </source>
</evidence>
<dbReference type="CDD" id="cd01700">
    <property type="entry name" value="PolY_Pol_V_umuC"/>
    <property type="match status" value="1"/>
</dbReference>
<dbReference type="InterPro" id="IPR036775">
    <property type="entry name" value="DNA_pol_Y-fam_lit_finger_sf"/>
</dbReference>
<evidence type="ECO:0000256" key="2">
    <source>
        <dbReference type="ARBA" id="ARBA00022763"/>
    </source>
</evidence>
<dbReference type="PROSITE" id="PS50173">
    <property type="entry name" value="UMUC"/>
    <property type="match status" value="1"/>
</dbReference>
<dbReference type="PANTHER" id="PTHR11076">
    <property type="entry name" value="DNA REPAIR POLYMERASE UMUC / TRANSFERASE FAMILY MEMBER"/>
    <property type="match status" value="1"/>
</dbReference>
<keyword evidence="8" id="KW-1185">Reference proteome</keyword>
<dbReference type="InterPro" id="IPR043502">
    <property type="entry name" value="DNA/RNA_pol_sf"/>
</dbReference>
<gene>
    <name evidence="7" type="ORF">F1978_12550</name>
</gene>
<proteinExistence type="inferred from homology"/>
<dbReference type="Gene3D" id="3.30.1490.100">
    <property type="entry name" value="DNA polymerase, Y-family, little finger domain"/>
    <property type="match status" value="1"/>
</dbReference>
<keyword evidence="4" id="KW-0234">DNA repair</keyword>
<feature type="domain" description="UmuC" evidence="6">
    <location>
        <begin position="2"/>
        <end position="188"/>
    </location>
</feature>
<dbReference type="Gene3D" id="3.30.70.270">
    <property type="match status" value="1"/>
</dbReference>
<keyword evidence="2" id="KW-0227">DNA damage</keyword>
<dbReference type="InterPro" id="IPR043128">
    <property type="entry name" value="Rev_trsase/Diguanyl_cyclase"/>
</dbReference>
<evidence type="ECO:0000256" key="4">
    <source>
        <dbReference type="ARBA" id="ARBA00023204"/>
    </source>
</evidence>
<dbReference type="Pfam" id="PF13438">
    <property type="entry name" value="DUF4113"/>
    <property type="match status" value="1"/>
</dbReference>
<comment type="caution">
    <text evidence="7">The sequence shown here is derived from an EMBL/GenBank/DDBJ whole genome shotgun (WGS) entry which is preliminary data.</text>
</comment>
<dbReference type="PANTHER" id="PTHR11076:SF34">
    <property type="entry name" value="PROTEIN UMUC"/>
    <property type="match status" value="1"/>
</dbReference>
<evidence type="ECO:0000259" key="6">
    <source>
        <dbReference type="PROSITE" id="PS50173"/>
    </source>
</evidence>
<dbReference type="Proteomes" id="UP000466130">
    <property type="component" value="Unassembled WGS sequence"/>
</dbReference>
<accession>A0ABQ6X7F8</accession>
<dbReference type="SUPFAM" id="SSF100879">
    <property type="entry name" value="Lesion bypass DNA polymerase (Y-family), little finger domain"/>
    <property type="match status" value="1"/>
</dbReference>
<evidence type="ECO:0000256" key="3">
    <source>
        <dbReference type="ARBA" id="ARBA00023199"/>
    </source>
</evidence>
<dbReference type="SUPFAM" id="SSF56672">
    <property type="entry name" value="DNA/RNA polymerases"/>
    <property type="match status" value="1"/>
</dbReference>
<sequence length="434" mass="49291">MMALIDCNNFYVSCERVFNPSLEGRPVGVLSNNDGCVVARSNELKALGVEMGAAMHLLTPEVRRQAVLLSSNYALYGDMSQRVTEVLGEFSPHVEVYSIDESFVGFQGFEVDTLEQRGQALRDTVKQWTGIPVSVGFAPTRVLAKVANHAAKKHPAYRDQGVCTLLAEGAPTKALLKQLPVTELWGIARRTSERLRVMGIETAWDLREADPKHIRRQFSVVQERIVWELRGQPSIQLDDMSQPKQQIMVSRSFGRLTNDPHQLREALRHHAARAGEKLRKQQSVTSAVMVFIRTNSFRTDLPQYRQRMVISLDRPTDDSREIIAAAVQGLRRLWRKGYAFHKVGLMLLDLSPKANRQLTLTETLQTDEEDKRSERLMNTMDMLNRELGRGAVQIGLARSNNAWSLRSERRTPRYTTQWGELLIARTGFKKLRTP</sequence>
<evidence type="ECO:0000256" key="1">
    <source>
        <dbReference type="ARBA" id="ARBA00010945"/>
    </source>
</evidence>
<protein>
    <submittedName>
        <fullName evidence="7">Y-family DNA polymerase</fullName>
    </submittedName>
</protein>
<evidence type="ECO:0000313" key="8">
    <source>
        <dbReference type="Proteomes" id="UP000466130"/>
    </source>
</evidence>
<dbReference type="InterPro" id="IPR017961">
    <property type="entry name" value="DNA_pol_Y-fam_little_finger"/>
</dbReference>
<comment type="similarity">
    <text evidence="1">Belongs to the DNA polymerase type-Y family.</text>
</comment>
<dbReference type="Pfam" id="PF11799">
    <property type="entry name" value="IMS_C"/>
    <property type="match status" value="1"/>
</dbReference>
<dbReference type="InterPro" id="IPR050116">
    <property type="entry name" value="DNA_polymerase-Y"/>
</dbReference>
<dbReference type="Pfam" id="PF00817">
    <property type="entry name" value="IMS"/>
    <property type="match status" value="1"/>
</dbReference>
<evidence type="ECO:0000256" key="5">
    <source>
        <dbReference type="ARBA" id="ARBA00023236"/>
    </source>
</evidence>
<dbReference type="InterPro" id="IPR025188">
    <property type="entry name" value="DUF4113"/>
</dbReference>
<dbReference type="RefSeq" id="WP_153843586.1">
    <property type="nucleotide sequence ID" value="NZ_CP048602.1"/>
</dbReference>